<dbReference type="GO" id="GO:0006397">
    <property type="term" value="P:mRNA processing"/>
    <property type="evidence" value="ECO:0007669"/>
    <property type="project" value="UniProtKB-KW"/>
</dbReference>
<protein>
    <recommendedName>
        <fullName evidence="1">RNA helicase</fullName>
        <ecNumber evidence="1">3.6.4.13</ecNumber>
    </recommendedName>
</protein>
<keyword evidence="3" id="KW-0547">Nucleotide-binding</keyword>
<dbReference type="PANTHER" id="PTHR18934:SF109">
    <property type="entry name" value="ATP-DEPENDENT RNA HELICASE DHX15 HOMOLOG"/>
    <property type="match status" value="1"/>
</dbReference>
<dbReference type="GO" id="GO:0005524">
    <property type="term" value="F:ATP binding"/>
    <property type="evidence" value="ECO:0007669"/>
    <property type="project" value="UniProtKB-KW"/>
</dbReference>
<dbReference type="Pfam" id="PF04408">
    <property type="entry name" value="WHD_HA2"/>
    <property type="match status" value="1"/>
</dbReference>
<evidence type="ECO:0000313" key="11">
    <source>
        <dbReference type="Proteomes" id="UP000031668"/>
    </source>
</evidence>
<comment type="caution">
    <text evidence="10">The sequence shown here is derived from an EMBL/GenBank/DDBJ whole genome shotgun (WGS) entry which is preliminary data.</text>
</comment>
<dbReference type="GO" id="GO:0003723">
    <property type="term" value="F:RNA binding"/>
    <property type="evidence" value="ECO:0007669"/>
    <property type="project" value="TreeGrafter"/>
</dbReference>
<dbReference type="AlphaFoldDB" id="A0A0C2MJT1"/>
<dbReference type="SMART" id="SM00847">
    <property type="entry name" value="HA2"/>
    <property type="match status" value="1"/>
</dbReference>
<keyword evidence="6" id="KW-0067">ATP-binding</keyword>
<dbReference type="OrthoDB" id="10253254at2759"/>
<evidence type="ECO:0000313" key="10">
    <source>
        <dbReference type="EMBL" id="KII64605.1"/>
    </source>
</evidence>
<dbReference type="FunFam" id="1.20.120.1080:FF:000003">
    <property type="entry name" value="Pre-mRNA-splicing factor ATP-dependent RNA helicase PRP43"/>
    <property type="match status" value="1"/>
</dbReference>
<evidence type="ECO:0000256" key="7">
    <source>
        <dbReference type="ARBA" id="ARBA00023187"/>
    </source>
</evidence>
<evidence type="ECO:0000256" key="3">
    <source>
        <dbReference type="ARBA" id="ARBA00022741"/>
    </source>
</evidence>
<name>A0A0C2MJT1_THEKT</name>
<dbReference type="Pfam" id="PF21010">
    <property type="entry name" value="HA2_C"/>
    <property type="match status" value="1"/>
</dbReference>
<dbReference type="InterPro" id="IPR027417">
    <property type="entry name" value="P-loop_NTPase"/>
</dbReference>
<reference evidence="10 11" key="1">
    <citation type="journal article" date="2014" name="Genome Biol. Evol.">
        <title>The genome of the myxosporean Thelohanellus kitauei shows adaptations to nutrient acquisition within its fish host.</title>
        <authorList>
            <person name="Yang Y."/>
            <person name="Xiong J."/>
            <person name="Zhou Z."/>
            <person name="Huo F."/>
            <person name="Miao W."/>
            <person name="Ran C."/>
            <person name="Liu Y."/>
            <person name="Zhang J."/>
            <person name="Feng J."/>
            <person name="Wang M."/>
            <person name="Wang M."/>
            <person name="Wang L."/>
            <person name="Yao B."/>
        </authorList>
    </citation>
    <scope>NUCLEOTIDE SEQUENCE [LARGE SCALE GENOMIC DNA]</scope>
    <source>
        <strain evidence="10">Wuqing</strain>
    </source>
</reference>
<dbReference type="InterPro" id="IPR048333">
    <property type="entry name" value="HA2_WH"/>
</dbReference>
<dbReference type="EC" id="3.6.4.13" evidence="1"/>
<dbReference type="GO" id="GO:0016787">
    <property type="term" value="F:hydrolase activity"/>
    <property type="evidence" value="ECO:0007669"/>
    <property type="project" value="UniProtKB-KW"/>
</dbReference>
<sequence length="285" mass="32890">MVVLQMLKLGVENLIKFDFMDPPAPETMMRALELLNYLGALNDECEMTKVGEIMSEFPLDPQLSKMAISSVDFECSCEALSIVSLLSVPQVFVRPSEAKEASDQARMKFAHIDGDHLTMLNVYHSYKKNNEDPDWCYKNFVNFRSLQTADNVRLQLVRIMEKFDLKMSTIIILKNDICGFFTNVAHIEGSNEYSTVKDFQVVHLHPSTTLKQKPEWVIYNEYVQTSKNYIRTVTAIKPEWLMMLASKYYDMKNFPPGSAKRILSQIAEKIRIAKKYGEDDSKFFM</sequence>
<keyword evidence="5 10" id="KW-0347">Helicase</keyword>
<organism evidence="10 11">
    <name type="scientific">Thelohanellus kitauei</name>
    <name type="common">Myxosporean</name>
    <dbReference type="NCBI Taxonomy" id="669202"/>
    <lineage>
        <taxon>Eukaryota</taxon>
        <taxon>Metazoa</taxon>
        <taxon>Cnidaria</taxon>
        <taxon>Myxozoa</taxon>
        <taxon>Myxosporea</taxon>
        <taxon>Bivalvulida</taxon>
        <taxon>Platysporina</taxon>
        <taxon>Myxobolidae</taxon>
        <taxon>Thelohanellus</taxon>
    </lineage>
</organism>
<evidence type="ECO:0000256" key="6">
    <source>
        <dbReference type="ARBA" id="ARBA00022840"/>
    </source>
</evidence>
<evidence type="ECO:0000256" key="4">
    <source>
        <dbReference type="ARBA" id="ARBA00022801"/>
    </source>
</evidence>
<keyword evidence="4" id="KW-0378">Hydrolase</keyword>
<accession>A0A0C2MJT1</accession>
<feature type="domain" description="Helicase-associated" evidence="9">
    <location>
        <begin position="30"/>
        <end position="120"/>
    </location>
</feature>
<evidence type="ECO:0000256" key="8">
    <source>
        <dbReference type="ARBA" id="ARBA00047984"/>
    </source>
</evidence>
<gene>
    <name evidence="10" type="ORF">RF11_07606</name>
</gene>
<evidence type="ECO:0000256" key="1">
    <source>
        <dbReference type="ARBA" id="ARBA00012552"/>
    </source>
</evidence>
<keyword evidence="7" id="KW-0508">mRNA splicing</keyword>
<comment type="catalytic activity">
    <reaction evidence="8">
        <text>ATP + H2O = ADP + phosphate + H(+)</text>
        <dbReference type="Rhea" id="RHEA:13065"/>
        <dbReference type="ChEBI" id="CHEBI:15377"/>
        <dbReference type="ChEBI" id="CHEBI:15378"/>
        <dbReference type="ChEBI" id="CHEBI:30616"/>
        <dbReference type="ChEBI" id="CHEBI:43474"/>
        <dbReference type="ChEBI" id="CHEBI:456216"/>
        <dbReference type="EC" id="3.6.4.13"/>
    </reaction>
</comment>
<evidence type="ECO:0000256" key="5">
    <source>
        <dbReference type="ARBA" id="ARBA00022806"/>
    </source>
</evidence>
<dbReference type="Proteomes" id="UP000031668">
    <property type="component" value="Unassembled WGS sequence"/>
</dbReference>
<keyword evidence="2" id="KW-0507">mRNA processing</keyword>
<dbReference type="OMA" id="DYSCTDE"/>
<dbReference type="GO" id="GO:0005681">
    <property type="term" value="C:spliceosomal complex"/>
    <property type="evidence" value="ECO:0007669"/>
    <property type="project" value="TreeGrafter"/>
</dbReference>
<evidence type="ECO:0000259" key="9">
    <source>
        <dbReference type="SMART" id="SM00847"/>
    </source>
</evidence>
<dbReference type="PANTHER" id="PTHR18934">
    <property type="entry name" value="ATP-DEPENDENT RNA HELICASE"/>
    <property type="match status" value="1"/>
</dbReference>
<dbReference type="GO" id="GO:0008380">
    <property type="term" value="P:RNA splicing"/>
    <property type="evidence" value="ECO:0007669"/>
    <property type="project" value="UniProtKB-KW"/>
</dbReference>
<evidence type="ECO:0000256" key="2">
    <source>
        <dbReference type="ARBA" id="ARBA00022664"/>
    </source>
</evidence>
<dbReference type="GO" id="GO:0003724">
    <property type="term" value="F:RNA helicase activity"/>
    <property type="evidence" value="ECO:0007669"/>
    <property type="project" value="UniProtKB-EC"/>
</dbReference>
<dbReference type="Pfam" id="PF07717">
    <property type="entry name" value="OB_NTP_bind"/>
    <property type="match status" value="1"/>
</dbReference>
<dbReference type="SUPFAM" id="SSF52540">
    <property type="entry name" value="P-loop containing nucleoside triphosphate hydrolases"/>
    <property type="match status" value="1"/>
</dbReference>
<dbReference type="InterPro" id="IPR011709">
    <property type="entry name" value="DEAD-box_helicase_OB_fold"/>
</dbReference>
<proteinExistence type="predicted"/>
<dbReference type="EMBL" id="JWZT01004170">
    <property type="protein sequence ID" value="KII64605.1"/>
    <property type="molecule type" value="Genomic_DNA"/>
</dbReference>
<dbReference type="Gene3D" id="1.20.120.1080">
    <property type="match status" value="1"/>
</dbReference>
<dbReference type="InterPro" id="IPR007502">
    <property type="entry name" value="Helicase-assoc_dom"/>
</dbReference>
<keyword evidence="11" id="KW-1185">Reference proteome</keyword>